<evidence type="ECO:0000313" key="1">
    <source>
        <dbReference type="EMBL" id="RPA98780.1"/>
    </source>
</evidence>
<proteinExistence type="predicted"/>
<dbReference type="EMBL" id="ML120393">
    <property type="protein sequence ID" value="RPA98780.1"/>
    <property type="molecule type" value="Genomic_DNA"/>
</dbReference>
<dbReference type="AlphaFoldDB" id="A0A3N4JRJ1"/>
<accession>A0A3N4JRJ1</accession>
<reference evidence="1 2" key="1">
    <citation type="journal article" date="2018" name="Nat. Ecol. Evol.">
        <title>Pezizomycetes genomes reveal the molecular basis of ectomycorrhizal truffle lifestyle.</title>
        <authorList>
            <person name="Murat C."/>
            <person name="Payen T."/>
            <person name="Noel B."/>
            <person name="Kuo A."/>
            <person name="Morin E."/>
            <person name="Chen J."/>
            <person name="Kohler A."/>
            <person name="Krizsan K."/>
            <person name="Balestrini R."/>
            <person name="Da Silva C."/>
            <person name="Montanini B."/>
            <person name="Hainaut M."/>
            <person name="Levati E."/>
            <person name="Barry K.W."/>
            <person name="Belfiori B."/>
            <person name="Cichocki N."/>
            <person name="Clum A."/>
            <person name="Dockter R.B."/>
            <person name="Fauchery L."/>
            <person name="Guy J."/>
            <person name="Iotti M."/>
            <person name="Le Tacon F."/>
            <person name="Lindquist E.A."/>
            <person name="Lipzen A."/>
            <person name="Malagnac F."/>
            <person name="Mello A."/>
            <person name="Molinier V."/>
            <person name="Miyauchi S."/>
            <person name="Poulain J."/>
            <person name="Riccioni C."/>
            <person name="Rubini A."/>
            <person name="Sitrit Y."/>
            <person name="Splivallo R."/>
            <person name="Traeger S."/>
            <person name="Wang M."/>
            <person name="Zifcakova L."/>
            <person name="Wipf D."/>
            <person name="Zambonelli A."/>
            <person name="Paolocci F."/>
            <person name="Nowrousian M."/>
            <person name="Ottonello S."/>
            <person name="Baldrian P."/>
            <person name="Spatafora J.W."/>
            <person name="Henrissat B."/>
            <person name="Nagy L.G."/>
            <person name="Aury J.M."/>
            <person name="Wincker P."/>
            <person name="Grigoriev I.V."/>
            <person name="Bonfante P."/>
            <person name="Martin F.M."/>
        </authorList>
    </citation>
    <scope>NUCLEOTIDE SEQUENCE [LARGE SCALE GENOMIC DNA]</scope>
    <source>
        <strain evidence="1 2">120613-1</strain>
    </source>
</reference>
<protein>
    <submittedName>
        <fullName evidence="1">Uncharacterized protein</fullName>
    </submittedName>
</protein>
<gene>
    <name evidence="1" type="ORF">L873DRAFT_1912121</name>
</gene>
<keyword evidence="2" id="KW-1185">Reference proteome</keyword>
<sequence length="136" mass="15494">MIPIKPRTEDIETYLEMRLNRDPDADIMDESLRADILRVIPETISEIFLLVSLIMDAILDQTTIHKRRQTLYKMTNGLGLQDAYSTTLHRIKEQKGSRRKLGMEALMWISLRTATKSGGIVSCFSGGSRHYRPQGG</sequence>
<evidence type="ECO:0000313" key="2">
    <source>
        <dbReference type="Proteomes" id="UP000276215"/>
    </source>
</evidence>
<dbReference type="OrthoDB" id="4160516at2759"/>
<organism evidence="1 2">
    <name type="scientific">Choiromyces venosus 120613-1</name>
    <dbReference type="NCBI Taxonomy" id="1336337"/>
    <lineage>
        <taxon>Eukaryota</taxon>
        <taxon>Fungi</taxon>
        <taxon>Dikarya</taxon>
        <taxon>Ascomycota</taxon>
        <taxon>Pezizomycotina</taxon>
        <taxon>Pezizomycetes</taxon>
        <taxon>Pezizales</taxon>
        <taxon>Tuberaceae</taxon>
        <taxon>Choiromyces</taxon>
    </lineage>
</organism>
<dbReference type="Proteomes" id="UP000276215">
    <property type="component" value="Unassembled WGS sequence"/>
</dbReference>
<name>A0A3N4JRJ1_9PEZI</name>